<dbReference type="Gene3D" id="6.10.250.1770">
    <property type="match status" value="1"/>
</dbReference>
<dbReference type="InterPro" id="IPR040447">
    <property type="entry name" value="RRM_Rrp7"/>
</dbReference>
<dbReference type="PANTHER" id="PTHR13191">
    <property type="entry name" value="RIBOSOMAL RNA PROCESSING PROTEIN 7-RELATED"/>
    <property type="match status" value="1"/>
</dbReference>
<protein>
    <submittedName>
        <fullName evidence="5">Ribosomal RNA-processing protein 7</fullName>
    </submittedName>
</protein>
<comment type="caution">
    <text evidence="5">The sequence shown here is derived from an EMBL/GenBank/DDBJ whole genome shotgun (WGS) entry which is preliminary data.</text>
</comment>
<reference evidence="5 6" key="1">
    <citation type="submission" date="2017-08" db="EMBL/GenBank/DDBJ databases">
        <title>Harnessing the power of phylogenomics to disentangle the directionality and signatures of interkingdom host jumping in the parasitic fungal genus Tolypocladium.</title>
        <authorList>
            <person name="Quandt C.A."/>
            <person name="Patterson W."/>
            <person name="Spatafora J.W."/>
        </authorList>
    </citation>
    <scope>NUCLEOTIDE SEQUENCE [LARGE SCALE GENOMIC DNA]</scope>
    <source>
        <strain evidence="5 6">CBS 113982</strain>
    </source>
</reference>
<evidence type="ECO:0000259" key="4">
    <source>
        <dbReference type="Pfam" id="PF17799"/>
    </source>
</evidence>
<feature type="domain" description="Ribosomal RNA-processing protein 7 C-terminal" evidence="3">
    <location>
        <begin position="192"/>
        <end position="312"/>
    </location>
</feature>
<dbReference type="Pfam" id="PF12923">
    <property type="entry name" value="RRP7"/>
    <property type="match status" value="1"/>
</dbReference>
<dbReference type="Pfam" id="PF17799">
    <property type="entry name" value="RRM_Rrp7"/>
    <property type="match status" value="1"/>
</dbReference>
<evidence type="ECO:0000313" key="5">
    <source>
        <dbReference type="EMBL" id="PNY25097.1"/>
    </source>
</evidence>
<dbReference type="InterPro" id="IPR024326">
    <property type="entry name" value="RRP7_C"/>
</dbReference>
<feature type="domain" description="Rrp7 RRM-like N-terminal" evidence="4">
    <location>
        <begin position="11"/>
        <end position="183"/>
    </location>
</feature>
<feature type="compositionally biased region" description="Basic and acidic residues" evidence="2">
    <location>
        <begin position="249"/>
        <end position="265"/>
    </location>
</feature>
<dbReference type="Proteomes" id="UP000236621">
    <property type="component" value="Unassembled WGS sequence"/>
</dbReference>
<accession>A0A2K3QC32</accession>
<dbReference type="OrthoDB" id="5390at2759"/>
<dbReference type="InterPro" id="IPR040446">
    <property type="entry name" value="RRP7"/>
</dbReference>
<dbReference type="GO" id="GO:0006364">
    <property type="term" value="P:rRNA processing"/>
    <property type="evidence" value="ECO:0007669"/>
    <property type="project" value="TreeGrafter"/>
</dbReference>
<evidence type="ECO:0000259" key="3">
    <source>
        <dbReference type="Pfam" id="PF12923"/>
    </source>
</evidence>
<dbReference type="GO" id="GO:0032545">
    <property type="term" value="C:CURI complex"/>
    <property type="evidence" value="ECO:0007669"/>
    <property type="project" value="TreeGrafter"/>
</dbReference>
<dbReference type="GO" id="GO:0000028">
    <property type="term" value="P:ribosomal small subunit assembly"/>
    <property type="evidence" value="ECO:0007669"/>
    <property type="project" value="TreeGrafter"/>
</dbReference>
<organism evidence="5 6">
    <name type="scientific">Tolypocladium capitatum</name>
    <dbReference type="NCBI Taxonomy" id="45235"/>
    <lineage>
        <taxon>Eukaryota</taxon>
        <taxon>Fungi</taxon>
        <taxon>Dikarya</taxon>
        <taxon>Ascomycota</taxon>
        <taxon>Pezizomycotina</taxon>
        <taxon>Sordariomycetes</taxon>
        <taxon>Hypocreomycetidae</taxon>
        <taxon>Hypocreales</taxon>
        <taxon>Ophiocordycipitaceae</taxon>
        <taxon>Tolypocladium</taxon>
    </lineage>
</organism>
<proteinExistence type="inferred from homology"/>
<dbReference type="EMBL" id="NRSZ01000806">
    <property type="protein sequence ID" value="PNY25097.1"/>
    <property type="molecule type" value="Genomic_DNA"/>
</dbReference>
<comment type="similarity">
    <text evidence="1">Belongs to the RRP7 family.</text>
</comment>
<dbReference type="GO" id="GO:0034456">
    <property type="term" value="C:UTP-C complex"/>
    <property type="evidence" value="ECO:0007669"/>
    <property type="project" value="TreeGrafter"/>
</dbReference>
<sequence length="313" mass="35958">MVSVKGVSDQFAILPIRMPPVPSFPQPAIHEVRIRRNAPKIPTPNDSRSLFLKNVPTDSTEPHFRAVFADLVGAGRFETIVFDDEAKTALPVDPAHATKVIALARKRKRAEVEMEERAREEEVMRLPEIWTRRLHRSSGTAIVLLADEKSAQLVLKAIAKVQKTKKYPVWGNNLADEVPPLGSPWVSAHLQLCRVDKTSTQTAVHAFFNAFNRKEKDSVELAKKLRNEPDEDGFVTVTRGGRAAPASRNEAEEAKQRMVDKQERRKSEMKDFYRFQLRERRKQEQFALLKRFQEDRRKVDAMREKRGKFRPET</sequence>
<gene>
    <name evidence="5" type="ORF">TCAP_04964</name>
</gene>
<dbReference type="PANTHER" id="PTHR13191:SF0">
    <property type="entry name" value="RIBOSOMAL RNA-PROCESSING PROTEIN 7 HOMOLOG A-RELATED"/>
    <property type="match status" value="1"/>
</dbReference>
<dbReference type="STRING" id="45235.A0A2K3QC32"/>
<feature type="region of interest" description="Disordered" evidence="2">
    <location>
        <begin position="241"/>
        <end position="265"/>
    </location>
</feature>
<evidence type="ECO:0000313" key="6">
    <source>
        <dbReference type="Proteomes" id="UP000236621"/>
    </source>
</evidence>
<keyword evidence="6" id="KW-1185">Reference proteome</keyword>
<name>A0A2K3QC32_9HYPO</name>
<evidence type="ECO:0000256" key="1">
    <source>
        <dbReference type="ARBA" id="ARBA00006110"/>
    </source>
</evidence>
<evidence type="ECO:0000256" key="2">
    <source>
        <dbReference type="SAM" id="MobiDB-lite"/>
    </source>
</evidence>
<dbReference type="AlphaFoldDB" id="A0A2K3QC32"/>
<dbReference type="CDD" id="cd12950">
    <property type="entry name" value="RRP7_Rrp7p"/>
    <property type="match status" value="1"/>
</dbReference>